<evidence type="ECO:0000313" key="3">
    <source>
        <dbReference type="Proteomes" id="UP001187531"/>
    </source>
</evidence>
<dbReference type="PANTHER" id="PTHR23509">
    <property type="entry name" value="PA-PL1 PHOSPHOLIPASE FAMILY"/>
    <property type="match status" value="1"/>
</dbReference>
<dbReference type="Proteomes" id="UP001187531">
    <property type="component" value="Unassembled WGS sequence"/>
</dbReference>
<evidence type="ECO:0000313" key="2">
    <source>
        <dbReference type="EMBL" id="KAK2718925.1"/>
    </source>
</evidence>
<dbReference type="AlphaFoldDB" id="A0AA88HZQ9"/>
<gene>
    <name evidence="2" type="ORF">QYM36_006066</name>
</gene>
<dbReference type="PANTHER" id="PTHR23509:SF10">
    <property type="entry name" value="LD21067P"/>
    <property type="match status" value="1"/>
</dbReference>
<organism evidence="2 3">
    <name type="scientific">Artemia franciscana</name>
    <name type="common">Brine shrimp</name>
    <name type="synonym">Artemia sanfranciscana</name>
    <dbReference type="NCBI Taxonomy" id="6661"/>
    <lineage>
        <taxon>Eukaryota</taxon>
        <taxon>Metazoa</taxon>
        <taxon>Ecdysozoa</taxon>
        <taxon>Arthropoda</taxon>
        <taxon>Crustacea</taxon>
        <taxon>Branchiopoda</taxon>
        <taxon>Anostraca</taxon>
        <taxon>Artemiidae</taxon>
        <taxon>Artemia</taxon>
    </lineage>
</organism>
<dbReference type="Pfam" id="PF02825">
    <property type="entry name" value="WWE"/>
    <property type="match status" value="1"/>
</dbReference>
<keyword evidence="3" id="KW-1185">Reference proteome</keyword>
<proteinExistence type="predicted"/>
<feature type="domain" description="WWE" evidence="1">
    <location>
        <begin position="29"/>
        <end position="87"/>
    </location>
</feature>
<comment type="caution">
    <text evidence="2">The sequence shown here is derived from an EMBL/GenBank/DDBJ whole genome shotgun (WGS) entry which is preliminary data.</text>
</comment>
<dbReference type="InterPro" id="IPR004170">
    <property type="entry name" value="WWE_dom"/>
</dbReference>
<sequence length="317" mass="36280">MLNNIANDYFLGVPTGGKKTKDNQESFCQWFYLTGKDATGEELWNTFSRKDSVILEEAHLEATSGMKTTDVVSVMGSRYDVRISTRLCYPIYWFEEPFPVRRYGTIPECRKIPDDETENVDHLVFLVPGTGSFCDFKRRPFIEVVDDVRKMSSSLLSNIFGNPDTNRVEFLPVNWHDPLHSNIDKILEDVTLRSIPKIRKFANDSLLDALLYMSPVYRQTIVSTVTGELNRIYELFKKRNPGFSGRVSLAGHSLGSVILFDILSHQPETSTRADDVAEDAQLNDSLKGAQQPPIEYPKIEFETENCLLWDHQFQYLS</sequence>
<dbReference type="EMBL" id="JAVRJZ010000009">
    <property type="protein sequence ID" value="KAK2718925.1"/>
    <property type="molecule type" value="Genomic_DNA"/>
</dbReference>
<evidence type="ECO:0000259" key="1">
    <source>
        <dbReference type="Pfam" id="PF02825"/>
    </source>
</evidence>
<name>A0AA88HZQ9_ARTSF</name>
<reference evidence="2" key="1">
    <citation type="submission" date="2023-07" db="EMBL/GenBank/DDBJ databases">
        <title>Chromosome-level genome assembly of Artemia franciscana.</title>
        <authorList>
            <person name="Jo E."/>
        </authorList>
    </citation>
    <scope>NUCLEOTIDE SEQUENCE</scope>
    <source>
        <tissue evidence="2">Whole body</tissue>
    </source>
</reference>
<dbReference type="InterPro" id="IPR058055">
    <property type="entry name" value="PA-PLA1"/>
</dbReference>
<protein>
    <recommendedName>
        <fullName evidence="1">WWE domain-containing protein</fullName>
    </recommendedName>
</protein>
<dbReference type="GO" id="GO:0005737">
    <property type="term" value="C:cytoplasm"/>
    <property type="evidence" value="ECO:0007669"/>
    <property type="project" value="TreeGrafter"/>
</dbReference>
<dbReference type="GO" id="GO:0004620">
    <property type="term" value="F:phospholipase activity"/>
    <property type="evidence" value="ECO:0007669"/>
    <property type="project" value="TreeGrafter"/>
</dbReference>
<accession>A0AA88HZQ9</accession>